<keyword evidence="1" id="KW-0547">Nucleotide-binding</keyword>
<evidence type="ECO:0000259" key="5">
    <source>
        <dbReference type="Pfam" id="PF13087"/>
    </source>
</evidence>
<dbReference type="InterPro" id="IPR047187">
    <property type="entry name" value="SF1_C_Upf1"/>
</dbReference>
<dbReference type="GO" id="GO:0005634">
    <property type="term" value="C:nucleus"/>
    <property type="evidence" value="ECO:0007669"/>
    <property type="project" value="TreeGrafter"/>
</dbReference>
<comment type="caution">
    <text evidence="6">The sequence shown here is derived from an EMBL/GenBank/DDBJ whole genome shotgun (WGS) entry which is preliminary data.</text>
</comment>
<evidence type="ECO:0000256" key="4">
    <source>
        <dbReference type="ARBA" id="ARBA00022840"/>
    </source>
</evidence>
<keyword evidence="4" id="KW-0067">ATP-binding</keyword>
<dbReference type="EMBL" id="JAVRJZ010000009">
    <property type="protein sequence ID" value="KAK2718963.1"/>
    <property type="molecule type" value="Genomic_DNA"/>
</dbReference>
<dbReference type="SUPFAM" id="SSF52540">
    <property type="entry name" value="P-loop containing nucleoside triphosphate hydrolases"/>
    <property type="match status" value="1"/>
</dbReference>
<evidence type="ECO:0000256" key="2">
    <source>
        <dbReference type="ARBA" id="ARBA00022801"/>
    </source>
</evidence>
<dbReference type="PANTHER" id="PTHR43788">
    <property type="entry name" value="DNA2/NAM7 HELICASE FAMILY MEMBER"/>
    <property type="match status" value="1"/>
</dbReference>
<reference evidence="6" key="1">
    <citation type="submission" date="2023-07" db="EMBL/GenBank/DDBJ databases">
        <title>Chromosome-level genome assembly of Artemia franciscana.</title>
        <authorList>
            <person name="Jo E."/>
        </authorList>
    </citation>
    <scope>NUCLEOTIDE SEQUENCE</scope>
    <source>
        <tissue evidence="6">Whole body</tissue>
    </source>
</reference>
<name>A0AA88L531_ARTSF</name>
<dbReference type="Pfam" id="PF13087">
    <property type="entry name" value="AAA_12"/>
    <property type="match status" value="1"/>
</dbReference>
<protein>
    <recommendedName>
        <fullName evidence="5">DNA2/NAM7 helicase-like C-terminal domain-containing protein</fullName>
    </recommendedName>
</protein>
<dbReference type="Proteomes" id="UP001187531">
    <property type="component" value="Unassembled WGS sequence"/>
</dbReference>
<evidence type="ECO:0000313" key="7">
    <source>
        <dbReference type="Proteomes" id="UP001187531"/>
    </source>
</evidence>
<dbReference type="GO" id="GO:0016787">
    <property type="term" value="F:hydrolase activity"/>
    <property type="evidence" value="ECO:0007669"/>
    <property type="project" value="UniProtKB-KW"/>
</dbReference>
<dbReference type="InterPro" id="IPR050534">
    <property type="entry name" value="Coronavir_polyprotein_1ab"/>
</dbReference>
<dbReference type="AlphaFoldDB" id="A0AA88L531"/>
<dbReference type="InterPro" id="IPR041679">
    <property type="entry name" value="DNA2/NAM7-like_C"/>
</dbReference>
<organism evidence="6 7">
    <name type="scientific">Artemia franciscana</name>
    <name type="common">Brine shrimp</name>
    <name type="synonym">Artemia sanfranciscana</name>
    <dbReference type="NCBI Taxonomy" id="6661"/>
    <lineage>
        <taxon>Eukaryota</taxon>
        <taxon>Metazoa</taxon>
        <taxon>Ecdysozoa</taxon>
        <taxon>Arthropoda</taxon>
        <taxon>Crustacea</taxon>
        <taxon>Branchiopoda</taxon>
        <taxon>Anostraca</taxon>
        <taxon>Artemiidae</taxon>
        <taxon>Artemia</taxon>
    </lineage>
</organism>
<dbReference type="InterPro" id="IPR027417">
    <property type="entry name" value="P-loop_NTPase"/>
</dbReference>
<evidence type="ECO:0000256" key="1">
    <source>
        <dbReference type="ARBA" id="ARBA00022741"/>
    </source>
</evidence>
<sequence>MPDCTLYNKYYQHQPLGCPLVLIDTAGADLFELAQEDDERSRSNPGEAKIVAEHVSRLISAGVPAKDVAVVTPYNLQVETIRNLLTSDYPEVEVRSVDGYQGREKEAIVMSMVRSNDDRSVGFLAEERRLNVAVTRARRHFCVICDVETVGSNKFIKGLIDHITNSGEVRSAFEYGKPCRMRLKQNGCQPRGLEARMIRGGDQKRTNPSFAGQKDCE</sequence>
<dbReference type="PANTHER" id="PTHR43788:SF8">
    <property type="entry name" value="DNA-BINDING PROTEIN SMUBP-2"/>
    <property type="match status" value="1"/>
</dbReference>
<keyword evidence="2" id="KW-0378">Hydrolase</keyword>
<feature type="domain" description="DNA2/NAM7 helicase-like C-terminal" evidence="5">
    <location>
        <begin position="12"/>
        <end position="147"/>
    </location>
</feature>
<evidence type="ECO:0000256" key="3">
    <source>
        <dbReference type="ARBA" id="ARBA00022806"/>
    </source>
</evidence>
<keyword evidence="7" id="KW-1185">Reference proteome</keyword>
<accession>A0AA88L531</accession>
<dbReference type="Gene3D" id="3.40.50.300">
    <property type="entry name" value="P-loop containing nucleotide triphosphate hydrolases"/>
    <property type="match status" value="1"/>
</dbReference>
<feature type="non-terminal residue" evidence="6">
    <location>
        <position position="217"/>
    </location>
</feature>
<gene>
    <name evidence="6" type="ORF">QYM36_006094</name>
</gene>
<evidence type="ECO:0000313" key="6">
    <source>
        <dbReference type="EMBL" id="KAK2718963.1"/>
    </source>
</evidence>
<dbReference type="CDD" id="cd18808">
    <property type="entry name" value="SF1_C_Upf1"/>
    <property type="match status" value="1"/>
</dbReference>
<dbReference type="GO" id="GO:0005737">
    <property type="term" value="C:cytoplasm"/>
    <property type="evidence" value="ECO:0007669"/>
    <property type="project" value="TreeGrafter"/>
</dbReference>
<proteinExistence type="predicted"/>
<dbReference type="GO" id="GO:0043139">
    <property type="term" value="F:5'-3' DNA helicase activity"/>
    <property type="evidence" value="ECO:0007669"/>
    <property type="project" value="TreeGrafter"/>
</dbReference>
<dbReference type="GO" id="GO:0005524">
    <property type="term" value="F:ATP binding"/>
    <property type="evidence" value="ECO:0007669"/>
    <property type="project" value="UniProtKB-KW"/>
</dbReference>
<keyword evidence="3" id="KW-0347">Helicase</keyword>